<comment type="caution">
    <text evidence="3">The sequence shown here is derived from an EMBL/GenBank/DDBJ whole genome shotgun (WGS) entry which is preliminary data.</text>
</comment>
<dbReference type="InterPro" id="IPR036116">
    <property type="entry name" value="FN3_sf"/>
</dbReference>
<evidence type="ECO:0000256" key="1">
    <source>
        <dbReference type="SAM" id="SignalP"/>
    </source>
</evidence>
<dbReference type="Proteomes" id="UP000176791">
    <property type="component" value="Unassembled WGS sequence"/>
</dbReference>
<proteinExistence type="predicted"/>
<dbReference type="Gene3D" id="2.60.120.260">
    <property type="entry name" value="Galactose-binding domain-like"/>
    <property type="match status" value="1"/>
</dbReference>
<evidence type="ECO:0000313" key="3">
    <source>
        <dbReference type="EMBL" id="OGD57070.1"/>
    </source>
</evidence>
<dbReference type="CDD" id="cd00063">
    <property type="entry name" value="FN3"/>
    <property type="match status" value="1"/>
</dbReference>
<dbReference type="EMBL" id="MEZN01000002">
    <property type="protein sequence ID" value="OGD57070.1"/>
    <property type="molecule type" value="Genomic_DNA"/>
</dbReference>
<dbReference type="PROSITE" id="PS50853">
    <property type="entry name" value="FN3"/>
    <property type="match status" value="1"/>
</dbReference>
<feature type="signal peptide" evidence="1">
    <location>
        <begin position="1"/>
        <end position="21"/>
    </location>
</feature>
<sequence length="757" mass="82082">MAKLFVLLLLLGLSIIPISNAEYLDTETSTGNTFAAGCWGPPSVPDLVSPADGSYINDAEITLDWGNSTFACPGQGVEYLYELNGVESAWQTDTEINLALTEGDYQWRVKARTDGHESAYSAVWTVTVDRTPPTTLMAFDGYSINEKVVNGGFEAGLSGWATQGEVFYTTADAYTDPISGDYMVRIGHTDDDGNEIWENKLTQQIQPGAKNLSFYYNFFSFDFGTFDDPGMIVRLNDYNVFYLSAGDIDSGASPNSSGWTQLSFDISQIPDPVLEIVFYSGNIGDTSQQSWVYIDKISTAEAVVAGDPNVTLTMDESVLVTKYSLDNGISWDTGNSFNLTPLIDDTVWYYSQDLAGNVESYKTGRFVKDIQAPAAIGNLAAFPLIDKQSVNLSWTVPAESTVYDIRYASWPLDTSAAWATASAVPNPPAPRIPGDDQDFSVTGLNSGTTYYFAIKSGDAALNWSDLSNVVSASAASISEDPDINPGDAVINELMWMGTSGSADDQYLELRNMTDMPIDLSGWSVANVTIPAGKSILPHGYFLISDYDKTGSTINVDPDLVDSSLILNNLDAQYILKDNLGNTIDTADNGQGLPAAGEHDDSLDRHWSMERDATPGNGADANVWHTIFDDSALMHSYWDPDSPEKGTPGGENLSQAGGAFETQLKLFYTDHAAGFTLTNISQFKELQYRLIYDSDSGEQAIVGQRTLDGSNQIEIKDLLLGICSAGGTCVYHQGVAQINLSVELSGVINRTLTQTLKL</sequence>
<evidence type="ECO:0000313" key="4">
    <source>
        <dbReference type="Proteomes" id="UP000176791"/>
    </source>
</evidence>
<organism evidence="3 4">
    <name type="scientific">Candidatus Beckwithbacteria bacterium RIFCSPHIGHO2_12_FULL_47_17</name>
    <dbReference type="NCBI Taxonomy" id="1797460"/>
    <lineage>
        <taxon>Bacteria</taxon>
        <taxon>Candidatus Beckwithiibacteriota</taxon>
    </lineage>
</organism>
<evidence type="ECO:0000259" key="2">
    <source>
        <dbReference type="PROSITE" id="PS50853"/>
    </source>
</evidence>
<dbReference type="InterPro" id="IPR001322">
    <property type="entry name" value="Lamin_tail_dom"/>
</dbReference>
<protein>
    <recommendedName>
        <fullName evidence="2">Fibronectin type-III domain-containing protein</fullName>
    </recommendedName>
</protein>
<reference evidence="3 4" key="1">
    <citation type="journal article" date="2016" name="Nat. Commun.">
        <title>Thousands of microbial genomes shed light on interconnected biogeochemical processes in an aquifer system.</title>
        <authorList>
            <person name="Anantharaman K."/>
            <person name="Brown C.T."/>
            <person name="Hug L.A."/>
            <person name="Sharon I."/>
            <person name="Castelle C.J."/>
            <person name="Probst A.J."/>
            <person name="Thomas B.C."/>
            <person name="Singh A."/>
            <person name="Wilkins M.J."/>
            <person name="Karaoz U."/>
            <person name="Brodie E.L."/>
            <person name="Williams K.H."/>
            <person name="Hubbard S.S."/>
            <person name="Banfield J.F."/>
        </authorList>
    </citation>
    <scope>NUCLEOTIDE SEQUENCE [LARGE SCALE GENOMIC DNA]</scope>
</reference>
<dbReference type="SUPFAM" id="SSF74853">
    <property type="entry name" value="Lamin A/C globular tail domain"/>
    <property type="match status" value="1"/>
</dbReference>
<dbReference type="SMART" id="SM00060">
    <property type="entry name" value="FN3"/>
    <property type="match status" value="2"/>
</dbReference>
<keyword evidence="1" id="KW-0732">Signal</keyword>
<feature type="chain" id="PRO_5009518267" description="Fibronectin type-III domain-containing protein" evidence="1">
    <location>
        <begin position="22"/>
        <end position="757"/>
    </location>
</feature>
<feature type="domain" description="Fibronectin type-III" evidence="2">
    <location>
        <begin position="375"/>
        <end position="477"/>
    </location>
</feature>
<accession>A0A1F5DPU9</accession>
<name>A0A1F5DPU9_9BACT</name>
<dbReference type="InterPro" id="IPR036415">
    <property type="entry name" value="Lamin_tail_dom_sf"/>
</dbReference>
<dbReference type="InterPro" id="IPR013783">
    <property type="entry name" value="Ig-like_fold"/>
</dbReference>
<dbReference type="SUPFAM" id="SSF49265">
    <property type="entry name" value="Fibronectin type III"/>
    <property type="match status" value="1"/>
</dbReference>
<dbReference type="Gene3D" id="2.60.40.10">
    <property type="entry name" value="Immunoglobulins"/>
    <property type="match status" value="2"/>
</dbReference>
<dbReference type="STRING" id="1797460.A3E73_02255"/>
<dbReference type="Pfam" id="PF00932">
    <property type="entry name" value="LTD"/>
    <property type="match status" value="1"/>
</dbReference>
<gene>
    <name evidence="3" type="ORF">A3E73_02255</name>
</gene>
<dbReference type="AlphaFoldDB" id="A0A1F5DPU9"/>
<dbReference type="InterPro" id="IPR003961">
    <property type="entry name" value="FN3_dom"/>
</dbReference>